<sequence>MLILVYIIQIILPLFQSDSENWVPVENYREGKLYVDASSLKKFDDDYYVWVLEEHDPPVKIESIDKKIYKTKTYFVINKPSKRYSIIQIIFYDINNNVLKSYSYNISEQVKYTSPILEGSKIESVMIQCIMLTDVRKPTNN</sequence>
<evidence type="ECO:0000259" key="1">
    <source>
        <dbReference type="Pfam" id="PF16747"/>
    </source>
</evidence>
<keyword evidence="3" id="KW-1185">Reference proteome</keyword>
<reference evidence="2 3" key="1">
    <citation type="journal article" date="2013" name="PLoS ONE">
        <title>Genomic analysis of Melioribacter roseus, facultatively anaerobic organotrophic bacterium representing a novel deep lineage within Bacteriodetes/Chlorobi group.</title>
        <authorList>
            <person name="Kadnikov V.V."/>
            <person name="Mardanov A.V."/>
            <person name="Podosokorskaya O.A."/>
            <person name="Gavrilov S.N."/>
            <person name="Kublanov I.V."/>
            <person name="Beletsky A.V."/>
            <person name="Bonch-Osmolovskaya E.A."/>
            <person name="Ravin N.V."/>
        </authorList>
    </citation>
    <scope>NUCLEOTIDE SEQUENCE [LARGE SCALE GENOMIC DNA]</scope>
    <source>
        <strain evidence="3">JCM 17771 / P3M-2</strain>
    </source>
</reference>
<accession>I7A841</accession>
<dbReference type="AlphaFoldDB" id="I7A841"/>
<protein>
    <recommendedName>
        <fullName evidence="1">Surface-adhesin protein E-like domain-containing protein</fullName>
    </recommendedName>
</protein>
<feature type="domain" description="Surface-adhesin protein E-like" evidence="1">
    <location>
        <begin position="22"/>
        <end position="120"/>
    </location>
</feature>
<dbReference type="RefSeq" id="WP_014857466.1">
    <property type="nucleotide sequence ID" value="NC_018178.1"/>
</dbReference>
<dbReference type="Pfam" id="PF16747">
    <property type="entry name" value="Adhesin_E"/>
    <property type="match status" value="1"/>
</dbReference>
<gene>
    <name evidence="2" type="ordered locus">MROS_2806</name>
</gene>
<proteinExistence type="predicted"/>
<dbReference type="KEGG" id="mro:MROS_2806"/>
<name>I7A841_MELRP</name>
<dbReference type="HOGENOM" id="CLU_1823069_0_0_10"/>
<organism evidence="2 3">
    <name type="scientific">Melioribacter roseus (strain DSM 23840 / JCM 17771 / VKM B-2668 / P3M-2)</name>
    <dbReference type="NCBI Taxonomy" id="1191523"/>
    <lineage>
        <taxon>Bacteria</taxon>
        <taxon>Pseudomonadati</taxon>
        <taxon>Ignavibacteriota</taxon>
        <taxon>Ignavibacteria</taxon>
        <taxon>Ignavibacteriales</taxon>
        <taxon>Melioribacteraceae</taxon>
        <taxon>Melioribacter</taxon>
    </lineage>
</organism>
<dbReference type="InterPro" id="IPR031939">
    <property type="entry name" value="Adhesin_E-like"/>
</dbReference>
<dbReference type="Proteomes" id="UP000009011">
    <property type="component" value="Chromosome"/>
</dbReference>
<dbReference type="EMBL" id="CP003557">
    <property type="protein sequence ID" value="AFN76036.1"/>
    <property type="molecule type" value="Genomic_DNA"/>
</dbReference>
<evidence type="ECO:0000313" key="2">
    <source>
        <dbReference type="EMBL" id="AFN76036.1"/>
    </source>
</evidence>
<evidence type="ECO:0000313" key="3">
    <source>
        <dbReference type="Proteomes" id="UP000009011"/>
    </source>
</evidence>